<dbReference type="CDD" id="cd14279">
    <property type="entry name" value="CUE"/>
    <property type="match status" value="1"/>
</dbReference>
<dbReference type="PROSITE" id="PS50809">
    <property type="entry name" value="DM_2"/>
    <property type="match status" value="1"/>
</dbReference>
<keyword evidence="1 5" id="KW-0479">Metal-binding</keyword>
<dbReference type="InterPro" id="IPR001275">
    <property type="entry name" value="DM_DNA-bd"/>
</dbReference>
<evidence type="ECO:0000259" key="7">
    <source>
        <dbReference type="PROSITE" id="PS50809"/>
    </source>
</evidence>
<keyword evidence="2 5" id="KW-0862">Zinc</keyword>
<proteinExistence type="evidence at transcript level"/>
<dbReference type="PANTHER" id="PTHR12322:SF53">
    <property type="entry name" value="DOUBLESEX-MAB RELATED 11E"/>
    <property type="match status" value="1"/>
</dbReference>
<dbReference type="Pfam" id="PF00751">
    <property type="entry name" value="DM"/>
    <property type="match status" value="1"/>
</dbReference>
<dbReference type="GO" id="GO:0005634">
    <property type="term" value="C:nucleus"/>
    <property type="evidence" value="ECO:0007669"/>
    <property type="project" value="UniProtKB-SubCell"/>
</dbReference>
<evidence type="ECO:0000256" key="4">
    <source>
        <dbReference type="ARBA" id="ARBA00023242"/>
    </source>
</evidence>
<dbReference type="PANTHER" id="PTHR12322">
    <property type="entry name" value="DOUBLESEX AND MAB-3 RELATED TRANSCRIPTION FACTOR DMRT"/>
    <property type="match status" value="1"/>
</dbReference>
<accession>R4PU15</accession>
<evidence type="ECO:0000313" key="8">
    <source>
        <dbReference type="EMBL" id="AGL61630.1"/>
    </source>
</evidence>
<evidence type="ECO:0000256" key="1">
    <source>
        <dbReference type="ARBA" id="ARBA00022723"/>
    </source>
</evidence>
<keyword evidence="4 5" id="KW-0539">Nucleus</keyword>
<feature type="region of interest" description="Disordered" evidence="6">
    <location>
        <begin position="137"/>
        <end position="196"/>
    </location>
</feature>
<dbReference type="PROSITE" id="PS40000">
    <property type="entry name" value="DM_1"/>
    <property type="match status" value="1"/>
</dbReference>
<evidence type="ECO:0000256" key="5">
    <source>
        <dbReference type="PROSITE-ProRule" id="PRU00070"/>
    </source>
</evidence>
<organism evidence="8">
    <name type="scientific">Schmidtea mediterranea</name>
    <name type="common">Freshwater planarian flatworm</name>
    <dbReference type="NCBI Taxonomy" id="79327"/>
    <lineage>
        <taxon>Eukaryota</taxon>
        <taxon>Metazoa</taxon>
        <taxon>Spiralia</taxon>
        <taxon>Lophotrochozoa</taxon>
        <taxon>Platyhelminthes</taxon>
        <taxon>Rhabditophora</taxon>
        <taxon>Seriata</taxon>
        <taxon>Tricladida</taxon>
        <taxon>Continenticola</taxon>
        <taxon>Geoplanoidea</taxon>
        <taxon>Dugesiidae</taxon>
        <taxon>Schmidtea</taxon>
    </lineage>
</organism>
<sequence>MDKESKKCQKSLSDQTPEFSRNFLKLMQPPLYPITEKGARKPKCARCRNHGMVSWLKGHKRHCHYKDCRCAKCNLIAERQRVMAAQVALKRQQAAEDAIAIGLRTALNESQLPLLTAGPLWGPGSVSAPILSSPNTSNYNELNNNNNDESGKHSNCTNEINDDGKVNSNDFTDSDSNSEKTEDHDKSYQETTSENIRTDQMIKSKQFAMHKNFNFSSDERYFRANNEIGSKSDLLDLLKHFFPHKMGFDPFLIDALMEKHNNNVSKCLEEIIGNSSNLSSFNEPSKTNIHDQIHENNLFDLKRFIIPYSNANISPMSMCQNPILHRIPSNNDFNNISLEFKFLNLQIHNPCPHQISN</sequence>
<dbReference type="GO" id="GO:0000978">
    <property type="term" value="F:RNA polymerase II cis-regulatory region sequence-specific DNA binding"/>
    <property type="evidence" value="ECO:0007669"/>
    <property type="project" value="TreeGrafter"/>
</dbReference>
<dbReference type="AlphaFoldDB" id="R4PU15"/>
<dbReference type="GO" id="GO:0046872">
    <property type="term" value="F:metal ion binding"/>
    <property type="evidence" value="ECO:0007669"/>
    <property type="project" value="UniProtKB-KW"/>
</dbReference>
<dbReference type="InterPro" id="IPR026607">
    <property type="entry name" value="DMRT"/>
</dbReference>
<dbReference type="FunFam" id="4.10.1040.10:FF:000001">
    <property type="entry name" value="doublesex- and mab-3-related transcription factor 1"/>
    <property type="match status" value="1"/>
</dbReference>
<dbReference type="InterPro" id="IPR036407">
    <property type="entry name" value="DM_DNA-bd_sf"/>
</dbReference>
<evidence type="ECO:0000256" key="6">
    <source>
        <dbReference type="SAM" id="MobiDB-lite"/>
    </source>
</evidence>
<dbReference type="SUPFAM" id="SSF82927">
    <property type="entry name" value="Cysteine-rich DNA binding domain, (DM domain)"/>
    <property type="match status" value="1"/>
</dbReference>
<feature type="compositionally biased region" description="Low complexity" evidence="6">
    <location>
        <begin position="137"/>
        <end position="147"/>
    </location>
</feature>
<evidence type="ECO:0000256" key="2">
    <source>
        <dbReference type="ARBA" id="ARBA00022833"/>
    </source>
</evidence>
<evidence type="ECO:0000256" key="3">
    <source>
        <dbReference type="ARBA" id="ARBA00023125"/>
    </source>
</evidence>
<dbReference type="EMBL" id="KC736562">
    <property type="protein sequence ID" value="AGL61630.1"/>
    <property type="molecule type" value="mRNA"/>
</dbReference>
<dbReference type="GO" id="GO:0007548">
    <property type="term" value="P:sex differentiation"/>
    <property type="evidence" value="ECO:0007669"/>
    <property type="project" value="TreeGrafter"/>
</dbReference>
<name>R4PU15_SCHMD</name>
<feature type="DNA-binding region" description="DM" evidence="5">
    <location>
        <begin position="44"/>
        <end position="91"/>
    </location>
</feature>
<dbReference type="SMART" id="SM00301">
    <property type="entry name" value="DM"/>
    <property type="match status" value="1"/>
</dbReference>
<dbReference type="GO" id="GO:0000981">
    <property type="term" value="F:DNA-binding transcription factor activity, RNA polymerase II-specific"/>
    <property type="evidence" value="ECO:0007669"/>
    <property type="project" value="TreeGrafter"/>
</dbReference>
<comment type="subcellular location">
    <subcellularLocation>
        <location evidence="5">Nucleus</location>
    </subcellularLocation>
</comment>
<feature type="compositionally biased region" description="Basic and acidic residues" evidence="6">
    <location>
        <begin position="177"/>
        <end position="188"/>
    </location>
</feature>
<feature type="non-terminal residue" evidence="8">
    <location>
        <position position="1"/>
    </location>
</feature>
<keyword evidence="3 5" id="KW-0238">DNA-binding</keyword>
<dbReference type="Gene3D" id="4.10.1040.10">
    <property type="entry name" value="DM DNA-binding domain"/>
    <property type="match status" value="1"/>
</dbReference>
<protein>
    <submittedName>
        <fullName evidence="8">Dmd-4</fullName>
    </submittedName>
</protein>
<feature type="domain" description="DM" evidence="7">
    <location>
        <begin position="44"/>
        <end position="91"/>
    </location>
</feature>
<reference evidence="8" key="1">
    <citation type="journal article" date="2013" name="Nat. Commun.">
        <title>A sex-specific transcription factor controls male identity in a simultaneous hermaphrodite.</title>
        <authorList>
            <person name="Chong T."/>
            <person name="Collins J.J.III."/>
            <person name="Brubacher J.L."/>
            <person name="Zarkower D."/>
            <person name="Newmark P.A."/>
        </authorList>
    </citation>
    <scope>NUCLEOTIDE SEQUENCE</scope>
</reference>